<name>A0ABT7HN46_9BACT</name>
<gene>
    <name evidence="1" type="ORF">NYG85_03015</name>
</gene>
<keyword evidence="2" id="KW-1185">Reference proteome</keyword>
<evidence type="ECO:0000313" key="2">
    <source>
        <dbReference type="Proteomes" id="UP001173801"/>
    </source>
</evidence>
<proteinExistence type="predicted"/>
<reference evidence="1" key="2">
    <citation type="journal article" date="2023" name="Microorganisms">
        <title>Isolation and Genomic Characteristics of Cat-Borne Campylobacter felis sp. nov. and Sheep-Borne Campylobacter ovis sp. nov.</title>
        <authorList>
            <person name="Wang H."/>
            <person name="Li Y."/>
            <person name="Gu Y."/>
            <person name="Zhou G."/>
            <person name="Chen X."/>
            <person name="Zhang X."/>
            <person name="Shao Z."/>
            <person name="Zhang J."/>
            <person name="Zhang M."/>
        </authorList>
    </citation>
    <scope>NUCLEOTIDE SEQUENCE</scope>
    <source>
        <strain evidence="1">PS10</strain>
    </source>
</reference>
<evidence type="ECO:0008006" key="3">
    <source>
        <dbReference type="Google" id="ProtNLM"/>
    </source>
</evidence>
<dbReference type="EMBL" id="JANURM010000002">
    <property type="protein sequence ID" value="MDL0088347.1"/>
    <property type="molecule type" value="Genomic_DNA"/>
</dbReference>
<accession>A0ABT7HN46</accession>
<reference evidence="1" key="1">
    <citation type="submission" date="2022-08" db="EMBL/GenBank/DDBJ databases">
        <authorList>
            <person name="Wang H."/>
        </authorList>
    </citation>
    <scope>NUCLEOTIDE SEQUENCE</scope>
    <source>
        <strain evidence="1">PS10</strain>
    </source>
</reference>
<sequence length="174" mass="19374">MKKLILIAFFCVFALSDALKISDFNADIFSKSGQNQTKKIAINLELIGTDLAENEAYVLDALNVIVGSFYAEDLLTSLGKEKFKDAFKKYTLKKHSVEIDNVLILGLKVVDDLDIERIIEAIKTKNLCQTTAQNETQNSQKKQNKIIVSPKLDAINQSPIDLNSIADFGKDFGE</sequence>
<comment type="caution">
    <text evidence="1">The sequence shown here is derived from an EMBL/GenBank/DDBJ whole genome shotgun (WGS) entry which is preliminary data.</text>
</comment>
<evidence type="ECO:0000313" key="1">
    <source>
        <dbReference type="EMBL" id="MDL0088347.1"/>
    </source>
</evidence>
<organism evidence="1 2">
    <name type="scientific">Campylobacter gastrosuis</name>
    <dbReference type="NCBI Taxonomy" id="2974576"/>
    <lineage>
        <taxon>Bacteria</taxon>
        <taxon>Pseudomonadati</taxon>
        <taxon>Campylobacterota</taxon>
        <taxon>Epsilonproteobacteria</taxon>
        <taxon>Campylobacterales</taxon>
        <taxon>Campylobacteraceae</taxon>
        <taxon>Campylobacter</taxon>
    </lineage>
</organism>
<protein>
    <recommendedName>
        <fullName evidence="3">Periplasmic protein</fullName>
    </recommendedName>
</protein>
<dbReference type="Proteomes" id="UP001173801">
    <property type="component" value="Unassembled WGS sequence"/>
</dbReference>
<dbReference type="RefSeq" id="WP_284936996.1">
    <property type="nucleotide sequence ID" value="NZ_JANURM010000002.1"/>
</dbReference>